<feature type="non-terminal residue" evidence="1">
    <location>
        <position position="1"/>
    </location>
</feature>
<dbReference type="AlphaFoldDB" id="A0A2H0KK81"/>
<evidence type="ECO:0000313" key="1">
    <source>
        <dbReference type="EMBL" id="PIQ71667.1"/>
    </source>
</evidence>
<comment type="caution">
    <text evidence="1">The sequence shown here is derived from an EMBL/GenBank/DDBJ whole genome shotgun (WGS) entry which is preliminary data.</text>
</comment>
<name>A0A2H0KK81_9BACT</name>
<dbReference type="Proteomes" id="UP000229497">
    <property type="component" value="Unassembled WGS sequence"/>
</dbReference>
<protein>
    <recommendedName>
        <fullName evidence="3">GNAT family N-acetyltransferase</fullName>
    </recommendedName>
</protein>
<organism evidence="1 2">
    <name type="scientific">Candidatus Roizmanbacteria bacterium CG11_big_fil_rev_8_21_14_0_20_37_16</name>
    <dbReference type="NCBI Taxonomy" id="1974857"/>
    <lineage>
        <taxon>Bacteria</taxon>
        <taxon>Candidatus Roizmaniibacteriota</taxon>
    </lineage>
</organism>
<accession>A0A2H0KK81</accession>
<evidence type="ECO:0008006" key="3">
    <source>
        <dbReference type="Google" id="ProtNLM"/>
    </source>
</evidence>
<dbReference type="EMBL" id="PCVK01000059">
    <property type="protein sequence ID" value="PIQ71667.1"/>
    <property type="molecule type" value="Genomic_DNA"/>
</dbReference>
<gene>
    <name evidence="1" type="ORF">COV87_02130</name>
</gene>
<sequence>LAEGAHSLHLWTTENNVEFYKKRGLSCGGVFPKAWHGEDCYLIYKILREPEEKNFLKNYLEQKIKH</sequence>
<reference evidence="1 2" key="1">
    <citation type="submission" date="2017-09" db="EMBL/GenBank/DDBJ databases">
        <title>Depth-based differentiation of microbial function through sediment-hosted aquifers and enrichment of novel symbionts in the deep terrestrial subsurface.</title>
        <authorList>
            <person name="Probst A.J."/>
            <person name="Ladd B."/>
            <person name="Jarett J.K."/>
            <person name="Geller-Mcgrath D.E."/>
            <person name="Sieber C.M."/>
            <person name="Emerson J.B."/>
            <person name="Anantharaman K."/>
            <person name="Thomas B.C."/>
            <person name="Malmstrom R."/>
            <person name="Stieglmeier M."/>
            <person name="Klingl A."/>
            <person name="Woyke T."/>
            <person name="Ryan C.M."/>
            <person name="Banfield J.F."/>
        </authorList>
    </citation>
    <scope>NUCLEOTIDE SEQUENCE [LARGE SCALE GENOMIC DNA]</scope>
    <source>
        <strain evidence="1">CG11_big_fil_rev_8_21_14_0_20_37_16</strain>
    </source>
</reference>
<evidence type="ECO:0000313" key="2">
    <source>
        <dbReference type="Proteomes" id="UP000229497"/>
    </source>
</evidence>
<proteinExistence type="predicted"/>